<dbReference type="SUPFAM" id="SSF52283">
    <property type="entry name" value="Formate/glycerate dehydrogenase catalytic domain-like"/>
    <property type="match status" value="1"/>
</dbReference>
<dbReference type="Pfam" id="PF02826">
    <property type="entry name" value="2-Hacid_dh_C"/>
    <property type="match status" value="1"/>
</dbReference>
<evidence type="ECO:0000256" key="1">
    <source>
        <dbReference type="ARBA" id="ARBA00005854"/>
    </source>
</evidence>
<dbReference type="eggNOG" id="COG1052">
    <property type="taxonomic scope" value="Bacteria"/>
</dbReference>
<dbReference type="PANTHER" id="PTHR42789:SF1">
    <property type="entry name" value="D-ISOMER SPECIFIC 2-HYDROXYACID DEHYDROGENASE FAMILY PROTEIN (AFU_ORTHOLOGUE AFUA_6G10090)"/>
    <property type="match status" value="1"/>
</dbReference>
<protein>
    <submittedName>
        <fullName evidence="7">D-isomer specific 2-hydroxyacid dehydrogenase, NAD-binding protein</fullName>
    </submittedName>
</protein>
<feature type="domain" description="D-isomer specific 2-hydroxyacid dehydrogenase catalytic" evidence="5">
    <location>
        <begin position="25"/>
        <end position="329"/>
    </location>
</feature>
<gene>
    <name evidence="7" type="ordered locus">Ppro_2166</name>
</gene>
<dbReference type="Gene3D" id="3.40.50.720">
    <property type="entry name" value="NAD(P)-binding Rossmann-like Domain"/>
    <property type="match status" value="2"/>
</dbReference>
<evidence type="ECO:0000256" key="3">
    <source>
        <dbReference type="ARBA" id="ARBA00023027"/>
    </source>
</evidence>
<evidence type="ECO:0000256" key="2">
    <source>
        <dbReference type="ARBA" id="ARBA00023002"/>
    </source>
</evidence>
<keyword evidence="3" id="KW-0520">NAD</keyword>
<evidence type="ECO:0000259" key="6">
    <source>
        <dbReference type="Pfam" id="PF02826"/>
    </source>
</evidence>
<dbReference type="GO" id="GO:0016616">
    <property type="term" value="F:oxidoreductase activity, acting on the CH-OH group of donors, NAD or NADP as acceptor"/>
    <property type="evidence" value="ECO:0007669"/>
    <property type="project" value="InterPro"/>
</dbReference>
<dbReference type="InterPro" id="IPR006140">
    <property type="entry name" value="D-isomer_DH_NAD-bd"/>
</dbReference>
<dbReference type="Pfam" id="PF00389">
    <property type="entry name" value="2-Hacid_dh"/>
    <property type="match status" value="1"/>
</dbReference>
<dbReference type="SUPFAM" id="SSF51735">
    <property type="entry name" value="NAD(P)-binding Rossmann-fold domains"/>
    <property type="match status" value="1"/>
</dbReference>
<organism evidence="7 8">
    <name type="scientific">Pelobacter propionicus (strain DSM 2379 / NBRC 103807 / OttBd1)</name>
    <dbReference type="NCBI Taxonomy" id="338966"/>
    <lineage>
        <taxon>Bacteria</taxon>
        <taxon>Pseudomonadati</taxon>
        <taxon>Thermodesulfobacteriota</taxon>
        <taxon>Desulfuromonadia</taxon>
        <taxon>Desulfuromonadales</taxon>
        <taxon>Desulfuromonadaceae</taxon>
        <taxon>Pelobacter</taxon>
    </lineage>
</organism>
<name>A1AR04_PELPD</name>
<evidence type="ECO:0000313" key="8">
    <source>
        <dbReference type="Proteomes" id="UP000006732"/>
    </source>
</evidence>
<evidence type="ECO:0000313" key="7">
    <source>
        <dbReference type="EMBL" id="ABK99774.1"/>
    </source>
</evidence>
<keyword evidence="8" id="KW-1185">Reference proteome</keyword>
<dbReference type="STRING" id="338966.Ppro_2166"/>
<dbReference type="InterPro" id="IPR050857">
    <property type="entry name" value="D-2-hydroxyacid_DH"/>
</dbReference>
<dbReference type="PANTHER" id="PTHR42789">
    <property type="entry name" value="D-ISOMER SPECIFIC 2-HYDROXYACID DEHYDROGENASE FAMILY PROTEIN (AFU_ORTHOLOGUE AFUA_6G10090)"/>
    <property type="match status" value="1"/>
</dbReference>
<dbReference type="InterPro" id="IPR029753">
    <property type="entry name" value="D-isomer_DH_CS"/>
</dbReference>
<accession>A1AR04</accession>
<proteinExistence type="inferred from homology"/>
<dbReference type="PROSITE" id="PS00671">
    <property type="entry name" value="D_2_HYDROXYACID_DH_3"/>
    <property type="match status" value="1"/>
</dbReference>
<evidence type="ECO:0000256" key="4">
    <source>
        <dbReference type="RuleBase" id="RU003719"/>
    </source>
</evidence>
<dbReference type="InterPro" id="IPR006139">
    <property type="entry name" value="D-isomer_2_OHA_DH_cat_dom"/>
</dbReference>
<dbReference type="HOGENOM" id="CLU_019796_1_3_7"/>
<evidence type="ECO:0000259" key="5">
    <source>
        <dbReference type="Pfam" id="PF00389"/>
    </source>
</evidence>
<dbReference type="Proteomes" id="UP000006732">
    <property type="component" value="Chromosome"/>
</dbReference>
<comment type="similarity">
    <text evidence="1 4">Belongs to the D-isomer specific 2-hydroxyacid dehydrogenase family.</text>
</comment>
<reference evidence="7 8" key="1">
    <citation type="submission" date="2006-10" db="EMBL/GenBank/DDBJ databases">
        <title>Complete sequence of chromosome of Pelobacter propionicus DSM 2379.</title>
        <authorList>
            <consortium name="US DOE Joint Genome Institute"/>
            <person name="Copeland A."/>
            <person name="Lucas S."/>
            <person name="Lapidus A."/>
            <person name="Barry K."/>
            <person name="Detter J.C."/>
            <person name="Glavina del Rio T."/>
            <person name="Hammon N."/>
            <person name="Israni S."/>
            <person name="Dalin E."/>
            <person name="Tice H."/>
            <person name="Pitluck S."/>
            <person name="Saunders E."/>
            <person name="Brettin T."/>
            <person name="Bruce D."/>
            <person name="Han C."/>
            <person name="Tapia R."/>
            <person name="Schmutz J."/>
            <person name="Larimer F."/>
            <person name="Land M."/>
            <person name="Hauser L."/>
            <person name="Kyrpides N."/>
            <person name="Kim E."/>
            <person name="Lovley D."/>
            <person name="Richardson P."/>
        </authorList>
    </citation>
    <scope>NUCLEOTIDE SEQUENCE [LARGE SCALE GENOMIC DNA]</scope>
    <source>
        <strain evidence="8">DSM 2379 / NBRC 103807 / OttBd1</strain>
    </source>
</reference>
<dbReference type="AlphaFoldDB" id="A1AR04"/>
<keyword evidence="2 4" id="KW-0560">Oxidoreductase</keyword>
<dbReference type="EMBL" id="CP000482">
    <property type="protein sequence ID" value="ABK99774.1"/>
    <property type="molecule type" value="Genomic_DNA"/>
</dbReference>
<dbReference type="FunFam" id="3.40.50.720:FF:000203">
    <property type="entry name" value="D-3-phosphoglycerate dehydrogenase (SerA)"/>
    <property type="match status" value="1"/>
</dbReference>
<dbReference type="InterPro" id="IPR036291">
    <property type="entry name" value="NAD(P)-bd_dom_sf"/>
</dbReference>
<feature type="domain" description="D-isomer specific 2-hydroxyacid dehydrogenase NAD-binding" evidence="6">
    <location>
        <begin position="127"/>
        <end position="306"/>
    </location>
</feature>
<dbReference type="CDD" id="cd12174">
    <property type="entry name" value="PGDH_like_3"/>
    <property type="match status" value="1"/>
</dbReference>
<sequence length="357" mass="39199">MLRTPVTSRQQLDASHTGRVHTMNVLIASSIDGEAIERLEQEHQVIRAFPNSSEESLHALIRDCEALVFRSGIRVSADLMGCAPRLKLLVRAGSGMDNLDVEYARKRGVQLVRIPQPSARAVAEMAFAFMLALSRRLLEADRSMRNGRWEKHEFSGYLLRDKTLGVVGIGNTGSCVAQMGVAWGMRVIGCVQHPSREREEGFCEKGIQMLEFDQVIANADYLSIHVPLKDNTRRLLDADALSRMKPGAYLINLARGGIVDEQALYESLTHNGGLRGAALDVHEHEGQGCMSPLAMLNNVILTPHIGAMAIDAQREIGQKVVEIIDAFANAHGSDAWQGKVAEVAQGYTRIQGEVNRG</sequence>
<dbReference type="GO" id="GO:0051287">
    <property type="term" value="F:NAD binding"/>
    <property type="evidence" value="ECO:0007669"/>
    <property type="project" value="InterPro"/>
</dbReference>
<dbReference type="KEGG" id="ppd:Ppro_2166"/>